<gene>
    <name evidence="3" type="ORF">ACGLYG10_2809</name>
</gene>
<feature type="transmembrane region" description="Helical" evidence="2">
    <location>
        <begin position="6"/>
        <end position="24"/>
    </location>
</feature>
<evidence type="ECO:0000256" key="1">
    <source>
        <dbReference type="SAM" id="MobiDB-lite"/>
    </source>
</evidence>
<dbReference type="Pfam" id="PF16316">
    <property type="entry name" value="DUF4956"/>
    <property type="match status" value="1"/>
</dbReference>
<feature type="transmembrane region" description="Helical" evidence="2">
    <location>
        <begin position="36"/>
        <end position="65"/>
    </location>
</feature>
<evidence type="ECO:0000256" key="2">
    <source>
        <dbReference type="SAM" id="Phobius"/>
    </source>
</evidence>
<feature type="transmembrane region" description="Helical" evidence="2">
    <location>
        <begin position="85"/>
        <end position="118"/>
    </location>
</feature>
<sequence length="247" mass="25753">MSPSTLAYIAVDLVALVVLVGALYTRRHARKDLVAAYAGVNVGVLAVTLLLSTASVGAGLGLGLFGVLSIIRLRSTELAQHEVAYFFAALALGLLGGITAAPLALTALLMALVVASLWIGDHPALMRRSRHQIIMLDRAITDEDALITHLEQLLDAQVRSVEVQRLDLVDDTTLVDARFRLHPTGHSRATTASAQPAASAPAPAPAPPSAPSSHASRPQHAAAAAPTDTADYVFPPVVQPVAQPAGR</sequence>
<organism evidence="3 4">
    <name type="scientific">Actinomyces glycerinitolerans</name>
    <dbReference type="NCBI Taxonomy" id="1892869"/>
    <lineage>
        <taxon>Bacteria</taxon>
        <taxon>Bacillati</taxon>
        <taxon>Actinomycetota</taxon>
        <taxon>Actinomycetes</taxon>
        <taxon>Actinomycetales</taxon>
        <taxon>Actinomycetaceae</taxon>
        <taxon>Actinomyces</taxon>
    </lineage>
</organism>
<evidence type="ECO:0008006" key="5">
    <source>
        <dbReference type="Google" id="ProtNLM"/>
    </source>
</evidence>
<feature type="compositionally biased region" description="Low complexity" evidence="1">
    <location>
        <begin position="211"/>
        <end position="226"/>
    </location>
</feature>
<keyword evidence="2" id="KW-1133">Transmembrane helix</keyword>
<evidence type="ECO:0000313" key="4">
    <source>
        <dbReference type="Proteomes" id="UP000184291"/>
    </source>
</evidence>
<dbReference type="AlphaFoldDB" id="A0A1M4S2Z8"/>
<feature type="compositionally biased region" description="Low complexity" evidence="1">
    <location>
        <begin position="187"/>
        <end position="201"/>
    </location>
</feature>
<dbReference type="OrthoDB" id="3827267at2"/>
<keyword evidence="2" id="KW-0472">Membrane</keyword>
<feature type="region of interest" description="Disordered" evidence="1">
    <location>
        <begin position="185"/>
        <end position="229"/>
    </location>
</feature>
<proteinExistence type="predicted"/>
<keyword evidence="2" id="KW-0812">Transmembrane</keyword>
<protein>
    <recommendedName>
        <fullName evidence="5">DUF4956 domain-containing protein</fullName>
    </recommendedName>
</protein>
<dbReference type="EMBL" id="FQTT01000015">
    <property type="protein sequence ID" value="SHE26558.1"/>
    <property type="molecule type" value="Genomic_DNA"/>
</dbReference>
<evidence type="ECO:0000313" key="3">
    <source>
        <dbReference type="EMBL" id="SHE26558.1"/>
    </source>
</evidence>
<name>A0A1M4S2Z8_9ACTO</name>
<accession>A0A1M4S2Z8</accession>
<dbReference type="Proteomes" id="UP000184291">
    <property type="component" value="Unassembled WGS sequence"/>
</dbReference>
<dbReference type="InterPro" id="IPR032531">
    <property type="entry name" value="DUF4956"/>
</dbReference>
<keyword evidence="4" id="KW-1185">Reference proteome</keyword>
<dbReference type="STRING" id="1892869.ACGLYG10_2809"/>
<dbReference type="RefSeq" id="WP_083565937.1">
    <property type="nucleotide sequence ID" value="NZ_FQTT01000015.1"/>
</dbReference>
<reference evidence="4" key="1">
    <citation type="submission" date="2016-09" db="EMBL/GenBank/DDBJ databases">
        <authorList>
            <person name="Strepis N."/>
        </authorList>
    </citation>
    <scope>NUCLEOTIDE SEQUENCE [LARGE SCALE GENOMIC DNA]</scope>
</reference>